<evidence type="ECO:0000313" key="1">
    <source>
        <dbReference type="EMBL" id="OCA79372.1"/>
    </source>
</evidence>
<gene>
    <name evidence="1" type="ORF">BBH99_06255</name>
    <name evidence="2" type="ORF">SAMN05444407_106101</name>
</gene>
<sequence length="165" mass="18965">MDRNYFLSYGQIVFLLLLSAIGKLNASIISATVNEPELLCHNDAADTDLYPYLSGIFSQKLVSSLDYMNSHHINYSDHVPYVAFENSLQSSLPVVNDKDFFLLPMKDLESIPTWHKWRSLSFAGHIDILSIIRQIKRFYISSVKLIDGFKFIIKIPDKLTIFPIY</sequence>
<dbReference type="Proteomes" id="UP000093508">
    <property type="component" value="Unassembled WGS sequence"/>
</dbReference>
<protein>
    <submittedName>
        <fullName evidence="2">Uncharacterized protein</fullName>
    </submittedName>
</protein>
<name>A0A1M7DFT5_9FLAO</name>
<organism evidence="2 4">
    <name type="scientific">Chryseobacterium contaminans</name>
    <dbReference type="NCBI Taxonomy" id="1423959"/>
    <lineage>
        <taxon>Bacteria</taxon>
        <taxon>Pseudomonadati</taxon>
        <taxon>Bacteroidota</taxon>
        <taxon>Flavobacteriia</taxon>
        <taxon>Flavobacteriales</taxon>
        <taxon>Weeksellaceae</taxon>
        <taxon>Chryseobacterium group</taxon>
        <taxon>Chryseobacterium</taxon>
    </lineage>
</organism>
<dbReference type="OrthoDB" id="1274126at2"/>
<reference evidence="1 3" key="1">
    <citation type="submission" date="2016-07" db="EMBL/GenBank/DDBJ databases">
        <authorList>
            <person name="Jeong J.-J."/>
            <person name="Kim D.W."/>
            <person name="Sang M.K."/>
            <person name="Choi I.-G."/>
            <person name="Kim K.D."/>
        </authorList>
    </citation>
    <scope>NUCLEOTIDE SEQUENCE [LARGE SCALE GENOMIC DNA]</scope>
    <source>
        <strain evidence="1 3">C-26</strain>
    </source>
</reference>
<dbReference type="RefSeq" id="WP_066693825.1">
    <property type="nucleotide sequence ID" value="NZ_FRBM01000006.1"/>
</dbReference>
<evidence type="ECO:0000313" key="3">
    <source>
        <dbReference type="Proteomes" id="UP000093508"/>
    </source>
</evidence>
<accession>A0A1M7DFT5</accession>
<reference evidence="2 4" key="2">
    <citation type="submission" date="2016-11" db="EMBL/GenBank/DDBJ databases">
        <authorList>
            <person name="Jaros S."/>
            <person name="Januszkiewicz K."/>
            <person name="Wedrychowicz H."/>
        </authorList>
    </citation>
    <scope>NUCLEOTIDE SEQUENCE [LARGE SCALE GENOMIC DNA]</scope>
    <source>
        <strain evidence="2 4">DSM 27621</strain>
    </source>
</reference>
<proteinExistence type="predicted"/>
<dbReference type="STRING" id="1423959.SAMN05444407_106101"/>
<evidence type="ECO:0000313" key="4">
    <source>
        <dbReference type="Proteomes" id="UP000184069"/>
    </source>
</evidence>
<keyword evidence="3" id="KW-1185">Reference proteome</keyword>
<evidence type="ECO:0000313" key="2">
    <source>
        <dbReference type="EMBL" id="SHL78243.1"/>
    </source>
</evidence>
<dbReference type="AlphaFoldDB" id="A0A1M7DFT5"/>
<dbReference type="Proteomes" id="UP000184069">
    <property type="component" value="Unassembled WGS sequence"/>
</dbReference>
<dbReference type="EMBL" id="MAYF01000090">
    <property type="protein sequence ID" value="OCA79372.1"/>
    <property type="molecule type" value="Genomic_DNA"/>
</dbReference>
<dbReference type="EMBL" id="FRBM01000006">
    <property type="protein sequence ID" value="SHL78243.1"/>
    <property type="molecule type" value="Genomic_DNA"/>
</dbReference>